<protein>
    <recommendedName>
        <fullName evidence="3">Phage portal protein</fullName>
    </recommendedName>
</protein>
<evidence type="ECO:0000313" key="1">
    <source>
        <dbReference type="EMBL" id="PRY90575.1"/>
    </source>
</evidence>
<sequence>MVEPNINQDASITYFEGGPVLFSSPGINHTKPVKKKPSDGEEMESQIIAEWGENNDFPIQARNAKEGNPDLVSALDWRARALYAGGLNYILRDRHTKKDLRDDPKFKEMVFEIDQFKFRNRHYLAQASVDFYDLNNVFAQIIISEDREKITRIAAAEAKNCRYKRRNSAGDLTHAFIHPDWEEWRNTEKDEKLTKLEVIDTLNSFPEELKEQEGGALRYIYPVNYPTGKNYYQHPFWWAVKQSKWLDFTNMIPEAKAAIVRNMARIQYHIEMPDYWMSERYKNWGTMKDEEKKKAIVAEFKIINDVLHKPENHGKSVYTMFKTFTQSGKEYGGWKITAVDDKMKDGALLADSSEGVMKILSANSIDPSLHGMIPGKGGSNRSGSDKREALNIYMSLTQVHEDIVLDPWQYASWWNKWNTEDHECLWYTNKPHLQTLNQVSPSQRETTLEQHAD</sequence>
<keyword evidence="2" id="KW-1185">Reference proteome</keyword>
<evidence type="ECO:0008006" key="3">
    <source>
        <dbReference type="Google" id="ProtNLM"/>
    </source>
</evidence>
<dbReference type="EMBL" id="PVTR01000001">
    <property type="protein sequence ID" value="PRY90575.1"/>
    <property type="molecule type" value="Genomic_DNA"/>
</dbReference>
<dbReference type="AlphaFoldDB" id="A0A2T0WV58"/>
<organism evidence="1 2">
    <name type="scientific">Mongoliibacter ruber</name>
    <dbReference type="NCBI Taxonomy" id="1750599"/>
    <lineage>
        <taxon>Bacteria</taxon>
        <taxon>Pseudomonadati</taxon>
        <taxon>Bacteroidota</taxon>
        <taxon>Cytophagia</taxon>
        <taxon>Cytophagales</taxon>
        <taxon>Cyclobacteriaceae</taxon>
        <taxon>Mongoliibacter</taxon>
    </lineage>
</organism>
<comment type="caution">
    <text evidence="1">The sequence shown here is derived from an EMBL/GenBank/DDBJ whole genome shotgun (WGS) entry which is preliminary data.</text>
</comment>
<name>A0A2T0WV58_9BACT</name>
<dbReference type="OrthoDB" id="671786at2"/>
<evidence type="ECO:0000313" key="2">
    <source>
        <dbReference type="Proteomes" id="UP000238157"/>
    </source>
</evidence>
<reference evidence="1 2" key="1">
    <citation type="submission" date="2018-03" db="EMBL/GenBank/DDBJ databases">
        <title>Genomic Encyclopedia of Archaeal and Bacterial Type Strains, Phase II (KMG-II): from individual species to whole genera.</title>
        <authorList>
            <person name="Goeker M."/>
        </authorList>
    </citation>
    <scope>NUCLEOTIDE SEQUENCE [LARGE SCALE GENOMIC DNA]</scope>
    <source>
        <strain evidence="1 2">DSM 27929</strain>
    </source>
</reference>
<proteinExistence type="predicted"/>
<accession>A0A2T0WV58</accession>
<gene>
    <name evidence="1" type="ORF">CLW00_101238</name>
</gene>
<dbReference type="Proteomes" id="UP000238157">
    <property type="component" value="Unassembled WGS sequence"/>
</dbReference>
<dbReference type="RefSeq" id="WP_106131814.1">
    <property type="nucleotide sequence ID" value="NZ_PVTR01000001.1"/>
</dbReference>